<organism evidence="1">
    <name type="scientific">Singulisphaera sp. Ch08</name>
    <dbReference type="NCBI Taxonomy" id="3120278"/>
    <lineage>
        <taxon>Bacteria</taxon>
        <taxon>Pseudomonadati</taxon>
        <taxon>Planctomycetota</taxon>
        <taxon>Planctomycetia</taxon>
        <taxon>Isosphaerales</taxon>
        <taxon>Isosphaeraceae</taxon>
        <taxon>Singulisphaera</taxon>
    </lineage>
</organism>
<proteinExistence type="predicted"/>
<dbReference type="InterPro" id="IPR007438">
    <property type="entry name" value="DUF488"/>
</dbReference>
<dbReference type="PANTHER" id="PTHR39337">
    <property type="entry name" value="BLR5642 PROTEIN"/>
    <property type="match status" value="1"/>
</dbReference>
<sequence>MTREIWTIGHSTRGIGDFVGLLEAWSIDLVADVRRFPGSKRYPQFNRDALAAELTRAQINYRHFGSLGGRRHERKLNSPNTGWRVEAFNAYADFMSTGEFQDGLITLIAAAGTMRTAVMCSEAVPWRCHRRLIADALTVAGWTVWDILGAKQAEPHRLTEFARISERG</sequence>
<dbReference type="RefSeq" id="WP_406700378.1">
    <property type="nucleotide sequence ID" value="NZ_CP155447.1"/>
</dbReference>
<dbReference type="PIRSF" id="PIRSF024492">
    <property type="entry name" value="UCP024492"/>
    <property type="match status" value="1"/>
</dbReference>
<evidence type="ECO:0000313" key="1">
    <source>
        <dbReference type="EMBL" id="XBH07541.1"/>
    </source>
</evidence>
<gene>
    <name evidence="1" type="ORF">V5E97_16320</name>
</gene>
<accession>A0AAU7CQV9</accession>
<dbReference type="AlphaFoldDB" id="A0AAU7CQV9"/>
<dbReference type="EMBL" id="CP155447">
    <property type="protein sequence ID" value="XBH07541.1"/>
    <property type="molecule type" value="Genomic_DNA"/>
</dbReference>
<dbReference type="InterPro" id="IPR014519">
    <property type="entry name" value="UCP024492"/>
</dbReference>
<dbReference type="Pfam" id="PF04343">
    <property type="entry name" value="DUF488"/>
    <property type="match status" value="1"/>
</dbReference>
<protein>
    <submittedName>
        <fullName evidence="1">DUF488 domain-containing protein</fullName>
    </submittedName>
</protein>
<name>A0AAU7CQV9_9BACT</name>
<dbReference type="PANTHER" id="PTHR39337:SF1">
    <property type="entry name" value="BLR5642 PROTEIN"/>
    <property type="match status" value="1"/>
</dbReference>
<reference evidence="1" key="1">
    <citation type="submission" date="2024-05" db="EMBL/GenBank/DDBJ databases">
        <title>Planctomycetes of the genus Singulisphaera possess chitinolytic capabilities.</title>
        <authorList>
            <person name="Ivanova A."/>
        </authorList>
    </citation>
    <scope>NUCLEOTIDE SEQUENCE</scope>
    <source>
        <strain evidence="1">Ch08T</strain>
    </source>
</reference>